<dbReference type="OrthoDB" id="2281895at2759"/>
<sequence length="195" mass="22287">MNRSIAIRQLNKPLIHYRSLYLHQRNNICKYINPQGLKHELTNDNIQMITNITSNYKIPNDIALQIITHKSLGGGLKPHNEKLSIYGKKVFKLAIINRITKTTDSEPNLNVLASDIYDKLTDEKVMELFTNQSQLNKVMFWNNKSNLTAATVNIFYSLIGVINLIHGKAKAESFINDTIFSQIETIATEQLNINM</sequence>
<dbReference type="GO" id="GO:0032543">
    <property type="term" value="P:mitochondrial translation"/>
    <property type="evidence" value="ECO:0007669"/>
    <property type="project" value="InterPro"/>
</dbReference>
<dbReference type="SUPFAM" id="SSF69065">
    <property type="entry name" value="RNase III domain-like"/>
    <property type="match status" value="1"/>
</dbReference>
<dbReference type="Proteomes" id="UP001152885">
    <property type="component" value="Unassembled WGS sequence"/>
</dbReference>
<feature type="domain" description="RNase III" evidence="1">
    <location>
        <begin position="61"/>
        <end position="182"/>
    </location>
</feature>
<dbReference type="Pfam" id="PF14622">
    <property type="entry name" value="Ribonucleas_3_3"/>
    <property type="match status" value="1"/>
</dbReference>
<dbReference type="GO" id="GO:0005762">
    <property type="term" value="C:mitochondrial large ribosomal subunit"/>
    <property type="evidence" value="ECO:0007669"/>
    <property type="project" value="InterPro"/>
</dbReference>
<dbReference type="InterPro" id="IPR040030">
    <property type="entry name" value="Ribosomal_mL57"/>
</dbReference>
<evidence type="ECO:0000313" key="3">
    <source>
        <dbReference type="Proteomes" id="UP001152885"/>
    </source>
</evidence>
<reference evidence="2" key="1">
    <citation type="submission" date="2022-12" db="EMBL/GenBank/DDBJ databases">
        <authorList>
            <person name="Brejova B."/>
        </authorList>
    </citation>
    <scope>NUCLEOTIDE SEQUENCE</scope>
</reference>
<organism evidence="2 3">
    <name type="scientific">Candida verbasci</name>
    <dbReference type="NCBI Taxonomy" id="1227364"/>
    <lineage>
        <taxon>Eukaryota</taxon>
        <taxon>Fungi</taxon>
        <taxon>Dikarya</taxon>
        <taxon>Ascomycota</taxon>
        <taxon>Saccharomycotina</taxon>
        <taxon>Pichiomycetes</taxon>
        <taxon>Debaryomycetaceae</taxon>
        <taxon>Candida/Lodderomyces clade</taxon>
        <taxon>Candida</taxon>
    </lineage>
</organism>
<dbReference type="PANTHER" id="PTHR28160:SF1">
    <property type="entry name" value="LARGE RIBOSOMAL SUBUNIT PROTEIN ML57"/>
    <property type="match status" value="1"/>
</dbReference>
<keyword evidence="3" id="KW-1185">Reference proteome</keyword>
<dbReference type="AlphaFoldDB" id="A0A9W4TRM7"/>
<comment type="caution">
    <text evidence="2">The sequence shown here is derived from an EMBL/GenBank/DDBJ whole genome shotgun (WGS) entry which is preliminary data.</text>
</comment>
<dbReference type="InterPro" id="IPR036389">
    <property type="entry name" value="RNase_III_sf"/>
</dbReference>
<evidence type="ECO:0000313" key="2">
    <source>
        <dbReference type="EMBL" id="CAI5756428.1"/>
    </source>
</evidence>
<protein>
    <recommendedName>
        <fullName evidence="1">RNase III domain-containing protein</fullName>
    </recommendedName>
</protein>
<dbReference type="GO" id="GO:0004525">
    <property type="term" value="F:ribonuclease III activity"/>
    <property type="evidence" value="ECO:0007669"/>
    <property type="project" value="InterPro"/>
</dbReference>
<proteinExistence type="predicted"/>
<dbReference type="GO" id="GO:0006396">
    <property type="term" value="P:RNA processing"/>
    <property type="evidence" value="ECO:0007669"/>
    <property type="project" value="InterPro"/>
</dbReference>
<dbReference type="InterPro" id="IPR000999">
    <property type="entry name" value="RNase_III_dom"/>
</dbReference>
<dbReference type="PANTHER" id="PTHR28160">
    <property type="entry name" value="54S RIBOSOMAL PROTEIN L15, MITOCHONDRIAL"/>
    <property type="match status" value="1"/>
</dbReference>
<evidence type="ECO:0000259" key="1">
    <source>
        <dbReference type="Pfam" id="PF14622"/>
    </source>
</evidence>
<gene>
    <name evidence="2" type="ORF">CANVERA_P0944</name>
</gene>
<dbReference type="GO" id="GO:0003735">
    <property type="term" value="F:structural constituent of ribosome"/>
    <property type="evidence" value="ECO:0007669"/>
    <property type="project" value="InterPro"/>
</dbReference>
<accession>A0A9W4TRM7</accession>
<dbReference type="EMBL" id="CANTUO010000001">
    <property type="protein sequence ID" value="CAI5756428.1"/>
    <property type="molecule type" value="Genomic_DNA"/>
</dbReference>
<name>A0A9W4TRM7_9ASCO</name>
<dbReference type="Gene3D" id="1.10.1520.10">
    <property type="entry name" value="Ribonuclease III domain"/>
    <property type="match status" value="1"/>
</dbReference>